<dbReference type="EMBL" id="JAXIOK010000014">
    <property type="protein sequence ID" value="KAK4755405.1"/>
    <property type="molecule type" value="Genomic_DNA"/>
</dbReference>
<sequence length="1034" mass="115785">MSSISGVISRQVLPACGSLCFFCPAMRARSRQPVKRYKKLISDIFPRTQDEEPNDRKIGKLCEYAAKNPLRIPKITTSLEQRCYKELRIENFRFAKIVMLIYRKLLVSCKDQMPLFASSLLTIILTLMEQTSQDEMRIIGCQTLFDFVNNLRDGTYMFNLENFIPKLCLLAQEVGEDERVQLIRSAGLQALSAVIWFMSEYSHVTEEFDNVVSVVLENYPSKKKGSENENQEPQSRWVQEVLKNEGQVPSSIECSVQVPSWDKIVNDKGEMAVTGEDAKDPCFWSRVCIHNMAKLAKEATTTRRVLESLFRYFDNGDLWSADHGLAFPVLKDIQVLMESSVNEGQNTHFLLSILIKHLDHRNVLNHPNMQLDILELTIFFSQQAKVEASVPIIGAASDMMRHLRKSIHCSLDDSNLGDDVIKWNRRFGSLVDECLVQLSLKVGDAGPILDIMAAMLENISTITVIARTTISAVYRTSQIVASLPNLAYQNKAFPEALFHQLLPAMVHPDHETRITAHRIFSIVLVPTSVCPRPSSTSAPPTDSPMKKGSALPRTLSRNVSVFSSSAALFDKLRNEKNLMKNNNSSQDAKDTNTGNGNNNVGMLGRLKSSYSRAYSRRNPVVPLVDEPTPMENLNKEVEASSLRLSSRQITLLLSSIWAQSISPKNMPENFESISHTYSLVLLFSRAKNSTIEVLVRSFQLAFSLRHISLTEVSLPPSRRRSLFTMSTSMIVFSSIVYSVLPLIYNAKSALSEQTADPFLELVGDRKLRVVDRVSDHYTNAYGSKEDDDFASTSLSLIQLAENQTKESFASEIVKSLENLPESNLPTIREQLVKEFVPDEVCHLGAQSIMGSQGKLYPLESKGSESNGQPPSLLSAEEDAFIDVSEGQTKQKVDPDMASSDLLSIDQLLESVLETAHQVGRMSVSTAPDVPYKDMARHCEALLVGKQQKMLNLVSIPQRQESLMTIPLQNDSSLYPAHTDFHRAGNPFVDDYNVNSQKPAMALPQLCASEWQHNPDFFWLPASSPYDNFLKAAGC</sequence>
<proteinExistence type="predicted"/>
<dbReference type="Proteomes" id="UP001345219">
    <property type="component" value="Chromosome 8"/>
</dbReference>
<dbReference type="Pfam" id="PF21052">
    <property type="entry name" value="EFR3_ARM"/>
    <property type="match status" value="1"/>
</dbReference>
<dbReference type="PANTHER" id="PTHR46087:SF9">
    <property type="entry name" value="ARM REPEAT SUPERFAMILY PROTEIN"/>
    <property type="match status" value="1"/>
</dbReference>
<dbReference type="InterPro" id="IPR055296">
    <property type="entry name" value="SRL2-like"/>
</dbReference>
<dbReference type="SUPFAM" id="SSF48371">
    <property type="entry name" value="ARM repeat"/>
    <property type="match status" value="1"/>
</dbReference>
<dbReference type="PANTHER" id="PTHR46087">
    <property type="entry name" value="PUTATIVE, EXPRESSED-RELATED"/>
    <property type="match status" value="1"/>
</dbReference>
<feature type="region of interest" description="Disordered" evidence="1">
    <location>
        <begin position="530"/>
        <end position="551"/>
    </location>
</feature>
<dbReference type="AlphaFoldDB" id="A0AAN7Q235"/>
<feature type="compositionally biased region" description="Low complexity" evidence="1">
    <location>
        <begin position="531"/>
        <end position="540"/>
    </location>
</feature>
<feature type="region of interest" description="Disordered" evidence="1">
    <location>
        <begin position="579"/>
        <end position="602"/>
    </location>
</feature>
<keyword evidence="3" id="KW-1185">Reference proteome</keyword>
<evidence type="ECO:0000313" key="2">
    <source>
        <dbReference type="EMBL" id="KAK4755405.1"/>
    </source>
</evidence>
<name>A0AAN7Q235_9MYRT</name>
<dbReference type="InterPro" id="IPR049152">
    <property type="entry name" value="EFR3-like_ARM"/>
</dbReference>
<evidence type="ECO:0000256" key="1">
    <source>
        <dbReference type="SAM" id="MobiDB-lite"/>
    </source>
</evidence>
<protein>
    <recommendedName>
        <fullName evidence="4">ARM repeat superfamily protein</fullName>
    </recommendedName>
</protein>
<reference evidence="2 3" key="1">
    <citation type="journal article" date="2023" name="Hortic Res">
        <title>Pangenome of water caltrop reveals structural variations and asymmetric subgenome divergence after allopolyploidization.</title>
        <authorList>
            <person name="Zhang X."/>
            <person name="Chen Y."/>
            <person name="Wang L."/>
            <person name="Yuan Y."/>
            <person name="Fang M."/>
            <person name="Shi L."/>
            <person name="Lu R."/>
            <person name="Comes H.P."/>
            <person name="Ma Y."/>
            <person name="Chen Y."/>
            <person name="Huang G."/>
            <person name="Zhou Y."/>
            <person name="Zheng Z."/>
            <person name="Qiu Y."/>
        </authorList>
    </citation>
    <scope>NUCLEOTIDE SEQUENCE [LARGE SCALE GENOMIC DNA]</scope>
    <source>
        <tissue evidence="2">Roots</tissue>
    </source>
</reference>
<evidence type="ECO:0008006" key="4">
    <source>
        <dbReference type="Google" id="ProtNLM"/>
    </source>
</evidence>
<comment type="caution">
    <text evidence="2">The sequence shown here is derived from an EMBL/GenBank/DDBJ whole genome shotgun (WGS) entry which is preliminary data.</text>
</comment>
<accession>A0AAN7Q235</accession>
<evidence type="ECO:0000313" key="3">
    <source>
        <dbReference type="Proteomes" id="UP001345219"/>
    </source>
</evidence>
<organism evidence="2 3">
    <name type="scientific">Trapa incisa</name>
    <dbReference type="NCBI Taxonomy" id="236973"/>
    <lineage>
        <taxon>Eukaryota</taxon>
        <taxon>Viridiplantae</taxon>
        <taxon>Streptophyta</taxon>
        <taxon>Embryophyta</taxon>
        <taxon>Tracheophyta</taxon>
        <taxon>Spermatophyta</taxon>
        <taxon>Magnoliopsida</taxon>
        <taxon>eudicotyledons</taxon>
        <taxon>Gunneridae</taxon>
        <taxon>Pentapetalae</taxon>
        <taxon>rosids</taxon>
        <taxon>malvids</taxon>
        <taxon>Myrtales</taxon>
        <taxon>Lythraceae</taxon>
        <taxon>Trapa</taxon>
    </lineage>
</organism>
<dbReference type="InterPro" id="IPR016024">
    <property type="entry name" value="ARM-type_fold"/>
</dbReference>
<gene>
    <name evidence="2" type="ORF">SAY87_009162</name>
</gene>